<name>A0A2T2NLZ2_CORCC</name>
<dbReference type="OrthoDB" id="5359231at2759"/>
<keyword evidence="3" id="KW-1185">Reference proteome</keyword>
<protein>
    <recommendedName>
        <fullName evidence="1">F-box domain-containing protein</fullName>
    </recommendedName>
</protein>
<evidence type="ECO:0000313" key="3">
    <source>
        <dbReference type="Proteomes" id="UP000240883"/>
    </source>
</evidence>
<dbReference type="PROSITE" id="PS50181">
    <property type="entry name" value="FBOX"/>
    <property type="match status" value="1"/>
</dbReference>
<dbReference type="SUPFAM" id="SSF81383">
    <property type="entry name" value="F-box domain"/>
    <property type="match status" value="1"/>
</dbReference>
<dbReference type="InterPro" id="IPR001810">
    <property type="entry name" value="F-box_dom"/>
</dbReference>
<gene>
    <name evidence="2" type="ORF">BS50DRAFT_601229</name>
</gene>
<dbReference type="SMART" id="SM00256">
    <property type="entry name" value="FBOX"/>
    <property type="match status" value="1"/>
</dbReference>
<evidence type="ECO:0000313" key="2">
    <source>
        <dbReference type="EMBL" id="PSN66286.1"/>
    </source>
</evidence>
<dbReference type="Proteomes" id="UP000240883">
    <property type="component" value="Unassembled WGS sequence"/>
</dbReference>
<dbReference type="AlphaFoldDB" id="A0A2T2NLZ2"/>
<proteinExistence type="predicted"/>
<dbReference type="InterPro" id="IPR036047">
    <property type="entry name" value="F-box-like_dom_sf"/>
</dbReference>
<reference evidence="2 3" key="1">
    <citation type="journal article" date="2018" name="Front. Microbiol.">
        <title>Genome-Wide Analysis of Corynespora cassiicola Leaf Fall Disease Putative Effectors.</title>
        <authorList>
            <person name="Lopez D."/>
            <person name="Ribeiro S."/>
            <person name="Label P."/>
            <person name="Fumanal B."/>
            <person name="Venisse J.S."/>
            <person name="Kohler A."/>
            <person name="de Oliveira R.R."/>
            <person name="Labutti K."/>
            <person name="Lipzen A."/>
            <person name="Lail K."/>
            <person name="Bauer D."/>
            <person name="Ohm R.A."/>
            <person name="Barry K.W."/>
            <person name="Spatafora J."/>
            <person name="Grigoriev I.V."/>
            <person name="Martin F.M."/>
            <person name="Pujade-Renaud V."/>
        </authorList>
    </citation>
    <scope>NUCLEOTIDE SEQUENCE [LARGE SCALE GENOMIC DNA]</scope>
    <source>
        <strain evidence="2 3">Philippines</strain>
    </source>
</reference>
<dbReference type="STRING" id="1448308.A0A2T2NLZ2"/>
<accession>A0A2T2NLZ2</accession>
<dbReference type="EMBL" id="KZ678136">
    <property type="protein sequence ID" value="PSN66286.1"/>
    <property type="molecule type" value="Genomic_DNA"/>
</dbReference>
<dbReference type="Pfam" id="PF00646">
    <property type="entry name" value="F-box"/>
    <property type="match status" value="1"/>
</dbReference>
<sequence>MFLHQLPFDILFYITLHLNFDDIIHLGFTCRELKSLLDEPTLCRKAIQTHFPHSKEAQLAKSGKVTYTRALRAIHDRRDAFFNASPFSARVVGQGSSFLYRQGVLCVLNGSTIHVSDPHTLSSTFEMDIHSITSEPGSSSGSSAEPKVSLLHYSHGIVTVHCERKGRILPRIYAINTKDGIPIQDRIVKMVQLESSYKLFARHTAEYLYWGTYTGDGTQSRHEWEIYSLPLDSEPVRLCDLKPIQLQEFFGTDLGSTVAFEIFNGHFYALSNQTSFEVEELDWTSFYHCIRFPVDRPEREAMEINTRVYRRQHAEGPIHDSWTDLSLQLDEYSSQPVIVEARREWVNGTSRQLRTYYMTEIEFPTSLDFPTPSEEDGTLNTGGTSAPLLPLDDAFTGLLDSTNNPNYAPTQTRFNWNFQPEFPPGCQTTRSFILARTKFRAYDYSSGSFLDLVEDEKCCGNHAVGPCLRIRIGSRRHAPIDGHRDGDDKLTYSKDKLISWPVDEGDVAYRHSAIRMWPPKASACPCSQQLHDIMNPKLPSGSSYNRIVTGALDERSLIYMVKPGRSYGPSDDSGALGTIIMVNFSRSPFSPDSINTVPLHHEHENENEASLRPDHWQWIPGQTRLCREGRCC</sequence>
<evidence type="ECO:0000259" key="1">
    <source>
        <dbReference type="PROSITE" id="PS50181"/>
    </source>
</evidence>
<dbReference type="Gene3D" id="1.20.1280.50">
    <property type="match status" value="1"/>
</dbReference>
<feature type="domain" description="F-box" evidence="1">
    <location>
        <begin position="1"/>
        <end position="46"/>
    </location>
</feature>
<organism evidence="2 3">
    <name type="scientific">Corynespora cassiicola Philippines</name>
    <dbReference type="NCBI Taxonomy" id="1448308"/>
    <lineage>
        <taxon>Eukaryota</taxon>
        <taxon>Fungi</taxon>
        <taxon>Dikarya</taxon>
        <taxon>Ascomycota</taxon>
        <taxon>Pezizomycotina</taxon>
        <taxon>Dothideomycetes</taxon>
        <taxon>Pleosporomycetidae</taxon>
        <taxon>Pleosporales</taxon>
        <taxon>Corynesporascaceae</taxon>
        <taxon>Corynespora</taxon>
    </lineage>
</organism>